<dbReference type="PANTHER" id="PTHR44916:SF1">
    <property type="entry name" value="CHAPERONE DNAJ-DOMAIN SUPERFAMILY PROTEIN-RELATED"/>
    <property type="match status" value="1"/>
</dbReference>
<organism evidence="3 4">
    <name type="scientific">Cyanidioschyzon merolae (strain NIES-3377 / 10D)</name>
    <name type="common">Unicellular red alga</name>
    <dbReference type="NCBI Taxonomy" id="280699"/>
    <lineage>
        <taxon>Eukaryota</taxon>
        <taxon>Rhodophyta</taxon>
        <taxon>Bangiophyceae</taxon>
        <taxon>Cyanidiales</taxon>
        <taxon>Cyanidiaceae</taxon>
        <taxon>Cyanidioschyzon</taxon>
    </lineage>
</organism>
<proteinExistence type="predicted"/>
<reference evidence="3 4" key="1">
    <citation type="journal article" date="2004" name="Nature">
        <title>Genome sequence of the ultrasmall unicellular red alga Cyanidioschyzon merolae 10D.</title>
        <authorList>
            <person name="Matsuzaki M."/>
            <person name="Misumi O."/>
            <person name="Shin-i T."/>
            <person name="Maruyama S."/>
            <person name="Takahara M."/>
            <person name="Miyagishima S."/>
            <person name="Mori T."/>
            <person name="Nishida K."/>
            <person name="Yagisawa F."/>
            <person name="Nishida K."/>
            <person name="Yoshida Y."/>
            <person name="Nishimura Y."/>
            <person name="Nakao S."/>
            <person name="Kobayashi T."/>
            <person name="Momoyama Y."/>
            <person name="Higashiyama T."/>
            <person name="Minoda A."/>
            <person name="Sano M."/>
            <person name="Nomoto H."/>
            <person name="Oishi K."/>
            <person name="Hayashi H."/>
            <person name="Ohta F."/>
            <person name="Nishizaka S."/>
            <person name="Haga S."/>
            <person name="Miura S."/>
            <person name="Morishita T."/>
            <person name="Kabeya Y."/>
            <person name="Terasawa K."/>
            <person name="Suzuki Y."/>
            <person name="Ishii Y."/>
            <person name="Asakawa S."/>
            <person name="Takano H."/>
            <person name="Ohta N."/>
            <person name="Kuroiwa H."/>
            <person name="Tanaka K."/>
            <person name="Shimizu N."/>
            <person name="Sugano S."/>
            <person name="Sato N."/>
            <person name="Nozaki H."/>
            <person name="Ogasawara N."/>
            <person name="Kohara Y."/>
            <person name="Kuroiwa T."/>
        </authorList>
    </citation>
    <scope>NUCLEOTIDE SEQUENCE [LARGE SCALE GENOMIC DNA]</scope>
    <source>
        <strain evidence="3 4">10D</strain>
    </source>
</reference>
<evidence type="ECO:0000313" key="4">
    <source>
        <dbReference type="Proteomes" id="UP000007014"/>
    </source>
</evidence>
<dbReference type="PANTHER" id="PTHR44916">
    <property type="entry name" value="CHAPERONE DNAJ-DOMAIN SUPERFAMILY PROTEIN-RELATED"/>
    <property type="match status" value="1"/>
</dbReference>
<feature type="domain" description="J" evidence="2">
    <location>
        <begin position="6"/>
        <end position="80"/>
    </location>
</feature>
<dbReference type="InterPro" id="IPR036869">
    <property type="entry name" value="J_dom_sf"/>
</dbReference>
<dbReference type="EMBL" id="AP006499">
    <property type="protein sequence ID" value="BAM82126.1"/>
    <property type="molecule type" value="Genomic_DNA"/>
</dbReference>
<evidence type="ECO:0000256" key="1">
    <source>
        <dbReference type="SAM" id="MobiDB-lite"/>
    </source>
</evidence>
<dbReference type="GeneID" id="16996632"/>
<dbReference type="Pfam" id="PF00226">
    <property type="entry name" value="DnaJ"/>
    <property type="match status" value="1"/>
</dbReference>
<name>M1UVR1_CYAM1</name>
<gene>
    <name evidence="3" type="ORF">CYME_CMQ240C</name>
</gene>
<evidence type="ECO:0000313" key="3">
    <source>
        <dbReference type="EMBL" id="BAM82126.1"/>
    </source>
</evidence>
<dbReference type="eggNOG" id="KOG0719">
    <property type="taxonomic scope" value="Eukaryota"/>
</dbReference>
<dbReference type="InterPro" id="IPR001623">
    <property type="entry name" value="DnaJ_domain"/>
</dbReference>
<evidence type="ECO:0000259" key="2">
    <source>
        <dbReference type="PROSITE" id="PS50076"/>
    </source>
</evidence>
<dbReference type="PRINTS" id="PR00625">
    <property type="entry name" value="JDOMAIN"/>
</dbReference>
<feature type="region of interest" description="Disordered" evidence="1">
    <location>
        <begin position="241"/>
        <end position="262"/>
    </location>
</feature>
<dbReference type="InterPro" id="IPR056453">
    <property type="entry name" value="HTH_DNAJC9"/>
</dbReference>
<dbReference type="Gene3D" id="1.10.287.110">
    <property type="entry name" value="DnaJ domain"/>
    <property type="match status" value="1"/>
</dbReference>
<feature type="compositionally biased region" description="Basic residues" evidence="1">
    <location>
        <begin position="249"/>
        <end position="262"/>
    </location>
</feature>
<sequence length="262" mass="30000">MSESRSFYDILGVGRTATPDEIKKAYRRLVLSVHPDRVHAGGRAGDPAALREAHENFLQLQRVYETLIDEEKRAYYDETGKCLDEGQHLVEESTLDALHRFFRTCQRRITEEDIVAFEAKYRNSDMEREDVLNHYRNFCGKVEHLIDHIPYSDESDISRFIQILDDALSKGELERTPAYAGSRKTLLGRAKRSTHRARKPGKSERNKFAALQEAIISKREDRATQLEALCDRIAAKYAAVTGPNSTTAKRGRKERKRSTASK</sequence>
<dbReference type="RefSeq" id="XP_005538162.1">
    <property type="nucleotide sequence ID" value="XM_005538105.1"/>
</dbReference>
<dbReference type="KEGG" id="cme:CYME_CMQ240C"/>
<dbReference type="InterPro" id="IPR042977">
    <property type="entry name" value="AtJ6-like"/>
</dbReference>
<dbReference type="Proteomes" id="UP000007014">
    <property type="component" value="Chromosome 17"/>
</dbReference>
<dbReference type="PROSITE" id="PS50076">
    <property type="entry name" value="DNAJ_2"/>
    <property type="match status" value="1"/>
</dbReference>
<dbReference type="Pfam" id="PF23302">
    <property type="entry name" value="HTH_DNAJC9"/>
    <property type="match status" value="1"/>
</dbReference>
<accession>M1UVR1</accession>
<dbReference type="AlphaFoldDB" id="M1UVR1"/>
<dbReference type="Gramene" id="CMQ240CT">
    <property type="protein sequence ID" value="CMQ240CT"/>
    <property type="gene ID" value="CMQ240C"/>
</dbReference>
<dbReference type="OMA" id="FPTWREY"/>
<dbReference type="CDD" id="cd06257">
    <property type="entry name" value="DnaJ"/>
    <property type="match status" value="1"/>
</dbReference>
<dbReference type="OrthoDB" id="1275at2759"/>
<reference evidence="3 4" key="2">
    <citation type="journal article" date="2007" name="BMC Biol.">
        <title>A 100%-complete sequence reveals unusually simple genomic features in the hot-spring red alga Cyanidioschyzon merolae.</title>
        <authorList>
            <person name="Nozaki H."/>
            <person name="Takano H."/>
            <person name="Misumi O."/>
            <person name="Terasawa K."/>
            <person name="Matsuzaki M."/>
            <person name="Maruyama S."/>
            <person name="Nishida K."/>
            <person name="Yagisawa F."/>
            <person name="Yoshida Y."/>
            <person name="Fujiwara T."/>
            <person name="Takio S."/>
            <person name="Tamura K."/>
            <person name="Chung S.J."/>
            <person name="Nakamura S."/>
            <person name="Kuroiwa H."/>
            <person name="Tanaka K."/>
            <person name="Sato N."/>
            <person name="Kuroiwa T."/>
        </authorList>
    </citation>
    <scope>NUCLEOTIDE SEQUENCE [LARGE SCALE GENOMIC DNA]</scope>
    <source>
        <strain evidence="3 4">10D</strain>
    </source>
</reference>
<dbReference type="SMART" id="SM00271">
    <property type="entry name" value="DnaJ"/>
    <property type="match status" value="1"/>
</dbReference>
<protein>
    <submittedName>
        <fullName evidence="3">Similar to DnaJ homolog</fullName>
    </submittedName>
</protein>
<keyword evidence="4" id="KW-1185">Reference proteome</keyword>
<dbReference type="SUPFAM" id="SSF46565">
    <property type="entry name" value="Chaperone J-domain"/>
    <property type="match status" value="1"/>
</dbReference>
<dbReference type="HOGENOM" id="CLU_055868_2_1_1"/>